<dbReference type="InterPro" id="IPR029045">
    <property type="entry name" value="ClpP/crotonase-like_dom_sf"/>
</dbReference>
<dbReference type="RefSeq" id="WP_340605637.1">
    <property type="nucleotide sequence ID" value="NZ_JBBMXV010000006.1"/>
</dbReference>
<protein>
    <submittedName>
        <fullName evidence="2">Enoyl-CoA hydratase-related protein</fullName>
    </submittedName>
</protein>
<accession>A0ABD5V630</accession>
<dbReference type="Pfam" id="PF00378">
    <property type="entry name" value="ECH_1"/>
    <property type="match status" value="1"/>
</dbReference>
<evidence type="ECO:0000256" key="1">
    <source>
        <dbReference type="ARBA" id="ARBA00005254"/>
    </source>
</evidence>
<dbReference type="InterPro" id="IPR001753">
    <property type="entry name" value="Enoyl-CoA_hydra/iso"/>
</dbReference>
<dbReference type="EMBL" id="JBHSXQ010000006">
    <property type="protein sequence ID" value="MFC6907058.1"/>
    <property type="molecule type" value="Genomic_DNA"/>
</dbReference>
<dbReference type="AlphaFoldDB" id="A0ABD5V630"/>
<proteinExistence type="inferred from homology"/>
<evidence type="ECO:0000313" key="2">
    <source>
        <dbReference type="EMBL" id="MFC6907058.1"/>
    </source>
</evidence>
<dbReference type="Gene3D" id="3.90.226.10">
    <property type="entry name" value="2-enoyl-CoA Hydratase, Chain A, domain 1"/>
    <property type="match status" value="1"/>
</dbReference>
<dbReference type="SUPFAM" id="SSF52096">
    <property type="entry name" value="ClpP/crotonase"/>
    <property type="match status" value="1"/>
</dbReference>
<dbReference type="InterPro" id="IPR051683">
    <property type="entry name" value="Enoyl-CoA_Hydratase/Isomerase"/>
</dbReference>
<name>A0ABD5V630_9EURY</name>
<dbReference type="PANTHER" id="PTHR42964:SF1">
    <property type="entry name" value="POLYKETIDE BIOSYNTHESIS ENOYL-COA HYDRATASE PKSH-RELATED"/>
    <property type="match status" value="1"/>
</dbReference>
<reference evidence="2 3" key="1">
    <citation type="journal article" date="2019" name="Int. J. Syst. Evol. Microbiol.">
        <title>The Global Catalogue of Microorganisms (GCM) 10K type strain sequencing project: providing services to taxonomists for standard genome sequencing and annotation.</title>
        <authorList>
            <consortium name="The Broad Institute Genomics Platform"/>
            <consortium name="The Broad Institute Genome Sequencing Center for Infectious Disease"/>
            <person name="Wu L."/>
            <person name="Ma J."/>
        </authorList>
    </citation>
    <scope>NUCLEOTIDE SEQUENCE [LARGE SCALE GENOMIC DNA]</scope>
    <source>
        <strain evidence="2 3">CGMCC 1.3240</strain>
    </source>
</reference>
<dbReference type="Proteomes" id="UP001596312">
    <property type="component" value="Unassembled WGS sequence"/>
</dbReference>
<evidence type="ECO:0000313" key="3">
    <source>
        <dbReference type="Proteomes" id="UP001596312"/>
    </source>
</evidence>
<comment type="similarity">
    <text evidence="1">Belongs to the enoyl-CoA hydratase/isomerase family.</text>
</comment>
<keyword evidence="3" id="KW-1185">Reference proteome</keyword>
<dbReference type="PANTHER" id="PTHR42964">
    <property type="entry name" value="ENOYL-COA HYDRATASE"/>
    <property type="match status" value="1"/>
</dbReference>
<organism evidence="2 3">
    <name type="scientific">Halalkalicoccus tibetensis</name>
    <dbReference type="NCBI Taxonomy" id="175632"/>
    <lineage>
        <taxon>Archaea</taxon>
        <taxon>Methanobacteriati</taxon>
        <taxon>Methanobacteriota</taxon>
        <taxon>Stenosarchaea group</taxon>
        <taxon>Halobacteria</taxon>
        <taxon>Halobacteriales</taxon>
        <taxon>Halococcaceae</taxon>
        <taxon>Halalkalicoccus</taxon>
    </lineage>
</organism>
<comment type="caution">
    <text evidence="2">The sequence shown here is derived from an EMBL/GenBank/DDBJ whole genome shotgun (WGS) entry which is preliminary data.</text>
</comment>
<gene>
    <name evidence="2" type="ORF">ACFQGH_17860</name>
</gene>
<sequence>MIDSDAVRLTLDDGMVTVTIDRPNRRNALSREVSDGLREALATVKDHEARCLVVEGAGGAFSAGGDIAAMREGIEGEEPL</sequence>